<organism evidence="2 3">
    <name type="scientific">Lecanosticta acicola</name>
    <dbReference type="NCBI Taxonomy" id="111012"/>
    <lineage>
        <taxon>Eukaryota</taxon>
        <taxon>Fungi</taxon>
        <taxon>Dikarya</taxon>
        <taxon>Ascomycota</taxon>
        <taxon>Pezizomycotina</taxon>
        <taxon>Dothideomycetes</taxon>
        <taxon>Dothideomycetidae</taxon>
        <taxon>Mycosphaerellales</taxon>
        <taxon>Mycosphaerellaceae</taxon>
        <taxon>Lecanosticta</taxon>
    </lineage>
</organism>
<feature type="compositionally biased region" description="Acidic residues" evidence="1">
    <location>
        <begin position="898"/>
        <end position="913"/>
    </location>
</feature>
<feature type="region of interest" description="Disordered" evidence="1">
    <location>
        <begin position="361"/>
        <end position="399"/>
    </location>
</feature>
<accession>A0AAI9EDG2</accession>
<dbReference type="Proteomes" id="UP001296104">
    <property type="component" value="Unassembled WGS sequence"/>
</dbReference>
<sequence length="913" mass="102136">MGDVAQYYHGSLYAFNADAVTAIVTKFARAADNVAVRCWYEPSQDLFVVECPTTVGSDANEVLEREIRAYVEKELAAADREQRAPAIQRFADSEFDAIDNFSAADTEQQSCVKVTTAPATHLVRAKDPDKMLISAFHLHELPFLDRTLAPRSRRVTKLFSVGITWRVVRWDRDCGHVFNGRIGEPRPVKANLDLEMPAFETLQDERDLSTVSVRLPYKKWEFEGHPVTVEQWRAGMGRTRQVLPDEKPAMPKDAERFMADHSSGLVRARKDSSDDDERNDNFNALLSGRRAPEDDTHSSSSEAKSRDSEDDEHDEHDAPEMSFRELLPKDKYETFPTYGRQFAKVDSIGLTANARDTAEWVDRHHKSHGKNGRRLKKSDALTYKPSEAPDGNSIDKGVEWPPMARKSLIFRESVKAPPGLLPEQDLHTVQKAANNTETDETPRLVDFSENPLKAQVTPQQGFVRQAKSPYAALTPDTPMAGSSKSADDEIVERVKTLPSDYGIKRNTMRQQARRKAKKGKSVANVAGKSSTPNVALPLPDPVPSPKPKPKNVEERPFTGIQKHMLNVRTSKEAAAQPGIAMTTSSRQDLSLSETSFESITSPTHTFGQFLQQTEARYSGSESDSEDGEPALPFKLVAHVGTLLTTPSNKEIENGTISAGLLQREFAKASHTARADFLTRLTTSTSDVHYLLDATSDQDTLQKEAFYEIFVRATTGSMLKITIPSGGKSNFYVESHDKVVQEAFAHYPMHVWDLRFRVVEAGGECESPPALKDLVQSLQTDEDAPSFLGMIRSELFTVEKVLTKRVFAQKLERGVGFRLTQVQNLFLESLDDQYHNFRAFALSEKSMLDNQRVFWEACWETGNLRSAELLQAKAGEMMGVMDSVGLENQGPLIPTPTAEADEEEDEDDPDDWFW</sequence>
<feature type="region of interest" description="Disordered" evidence="1">
    <location>
        <begin position="257"/>
        <end position="328"/>
    </location>
</feature>
<evidence type="ECO:0000256" key="1">
    <source>
        <dbReference type="SAM" id="MobiDB-lite"/>
    </source>
</evidence>
<evidence type="ECO:0000313" key="2">
    <source>
        <dbReference type="EMBL" id="CAK4032035.1"/>
    </source>
</evidence>
<name>A0AAI9EDG2_9PEZI</name>
<gene>
    <name evidence="2" type="ORF">LECACI_7A007193</name>
</gene>
<feature type="region of interest" description="Disordered" evidence="1">
    <location>
        <begin position="508"/>
        <end position="554"/>
    </location>
</feature>
<protein>
    <submittedName>
        <fullName evidence="2">Uncharacterized protein</fullName>
    </submittedName>
</protein>
<dbReference type="EMBL" id="CAVMBE010000057">
    <property type="protein sequence ID" value="CAK4032035.1"/>
    <property type="molecule type" value="Genomic_DNA"/>
</dbReference>
<keyword evidence="3" id="KW-1185">Reference proteome</keyword>
<feature type="region of interest" description="Disordered" evidence="1">
    <location>
        <begin position="887"/>
        <end position="913"/>
    </location>
</feature>
<proteinExistence type="predicted"/>
<feature type="compositionally biased region" description="Basic and acidic residues" evidence="1">
    <location>
        <begin position="315"/>
        <end position="328"/>
    </location>
</feature>
<comment type="caution">
    <text evidence="2">The sequence shown here is derived from an EMBL/GenBank/DDBJ whole genome shotgun (WGS) entry which is preliminary data.</text>
</comment>
<feature type="compositionally biased region" description="Basic and acidic residues" evidence="1">
    <location>
        <begin position="290"/>
        <end position="307"/>
    </location>
</feature>
<dbReference type="AlphaFoldDB" id="A0AAI9EDG2"/>
<evidence type="ECO:0000313" key="3">
    <source>
        <dbReference type="Proteomes" id="UP001296104"/>
    </source>
</evidence>
<feature type="compositionally biased region" description="Basic residues" evidence="1">
    <location>
        <begin position="363"/>
        <end position="376"/>
    </location>
</feature>
<feature type="compositionally biased region" description="Basic residues" evidence="1">
    <location>
        <begin position="511"/>
        <end position="520"/>
    </location>
</feature>
<reference evidence="2" key="1">
    <citation type="submission" date="2023-11" db="EMBL/GenBank/DDBJ databases">
        <authorList>
            <person name="Alioto T."/>
            <person name="Alioto T."/>
            <person name="Gomez Garrido J."/>
        </authorList>
    </citation>
    <scope>NUCLEOTIDE SEQUENCE</scope>
</reference>